<keyword evidence="2" id="KW-1185">Reference proteome</keyword>
<reference evidence="1 2" key="1">
    <citation type="submission" date="2018-06" db="EMBL/GenBank/DDBJ databases">
        <title>Natronomonas sp. F16-60 a new haloarchaeon isolated from a solar saltern of Isla Cristina, Huelva, Spain.</title>
        <authorList>
            <person name="Duran-Viseras A."/>
            <person name="Sanchez-Porro C."/>
            <person name="Ventosa A."/>
        </authorList>
    </citation>
    <scope>NUCLEOTIDE SEQUENCE [LARGE SCALE GENOMIC DNA]</scope>
    <source>
        <strain evidence="1 2">F16-60</strain>
    </source>
</reference>
<accession>A0A554MY39</accession>
<proteinExistence type="predicted"/>
<organism evidence="1 2">
    <name type="scientific">Haloglomus irregulare</name>
    <dbReference type="NCBI Taxonomy" id="2234134"/>
    <lineage>
        <taxon>Archaea</taxon>
        <taxon>Methanobacteriati</taxon>
        <taxon>Methanobacteriota</taxon>
        <taxon>Stenosarchaea group</taxon>
        <taxon>Halobacteria</taxon>
        <taxon>Halobacteriales</taxon>
        <taxon>Natronomonadaceae</taxon>
        <taxon>Haloglomus</taxon>
    </lineage>
</organism>
<sequence>MTPRVRLDEWETLTAELRRFGHAGDLTVTDDRISIDFGSARVELSRDGTLRTGMPLHDFRYDGAVAVVVDHHAGTITVDADAVRYSFRRPDG</sequence>
<dbReference type="AlphaFoldDB" id="A0A554MY39"/>
<comment type="caution">
    <text evidence="1">The sequence shown here is derived from an EMBL/GenBank/DDBJ whole genome shotgun (WGS) entry which is preliminary data.</text>
</comment>
<evidence type="ECO:0000313" key="1">
    <source>
        <dbReference type="EMBL" id="TSD10055.1"/>
    </source>
</evidence>
<dbReference type="Proteomes" id="UP000319894">
    <property type="component" value="Unassembled WGS sequence"/>
</dbReference>
<dbReference type="InParanoid" id="A0A554MY39"/>
<name>A0A554MY39_9EURY</name>
<dbReference type="EMBL" id="QMDX01000009">
    <property type="protein sequence ID" value="TSD10055.1"/>
    <property type="molecule type" value="Genomic_DNA"/>
</dbReference>
<gene>
    <name evidence="1" type="ORF">DP107_13795</name>
</gene>
<evidence type="ECO:0000313" key="2">
    <source>
        <dbReference type="Proteomes" id="UP000319894"/>
    </source>
</evidence>
<protein>
    <submittedName>
        <fullName evidence="1">Uncharacterized protein</fullName>
    </submittedName>
</protein>